<dbReference type="InterPro" id="IPR001680">
    <property type="entry name" value="WD40_rpt"/>
</dbReference>
<evidence type="ECO:0000313" key="5">
    <source>
        <dbReference type="Proteomes" id="UP000253551"/>
    </source>
</evidence>
<sequence>EPRFLRDPTSFESISSGISKLSSYVTSNLSKKRNMMPNPATAASLFENQQPQPQFSEEIIEEVQEEEDADIITFASFDKLRTVSCLLLGYQDGFQLWDITSPDNVHEICSIRDKDSFGLVSGIHLLNQTKDETLLAIVEITEPMEEEEDAMLITCIKSNHKILALGCLSRQKSSIHLLSTHDYKPVTSPLFDVYHDIHTGPIFTLGSRFIAYATNTAVLNSDPVMTSFSNKLQVDKDVKGAAKDIAKEVVSGMKTLGEFSYQRLSNYFGNPPTIPQPQPTSPIPTDKEKKIAPSGMVMIRDVYRLPSLPTKNLSNASTVAHFRPHTHPISVLNFNPSGTLLLSASKQGHTFHVFSILTNTLTNGNVSHLYSLSRGFTDAQVEDCQFSSDSNWCAISTARGTSHVYAINPYGGKPEILGHVHSKVNNNHYSPFIHKTSLSPPTTLGSVARIKQRRRMPELKEEEIPVPRLQKEPRAKLTTCFVNASQPPYFVNNEVQKDLSIKQQATHMLKNIPYLPPQPPSDLMFGFDEEYEDASKMMNDEIGYQDLYTFHPNGILTLHRCWVAKMATQDRLDLSLKKESVAEWKVARDSDWDPLMAPMKIEEKKEKHVLFWLSNAEITTFPLDQQPIWSHRQFIFQTFQKNIKGEMPVTETLVMPKEMPEPVSSRIDRVRKTTTRIANDIEENMEDALQELEDNISKAMQTSFSPSESAGQSPAKWLPTSANASSPKLFTDKTVSFEDAYLIHMGSGPSPESLQQVIQSPLIQLDDHSLEEETIRFESDVPIQKDLYSPDGDNEVARPFESIFEGFHRQEDTESFPWNE</sequence>
<evidence type="ECO:0000256" key="2">
    <source>
        <dbReference type="SAM" id="MobiDB-lite"/>
    </source>
</evidence>
<dbReference type="EMBL" id="PJQM01002583">
    <property type="protein sequence ID" value="RCH94225.1"/>
    <property type="molecule type" value="Genomic_DNA"/>
</dbReference>
<dbReference type="PANTHER" id="PTHR13268">
    <property type="entry name" value="BREAST CARCINOMA AMPLIFIED SEQUENCE 3"/>
    <property type="match status" value="1"/>
</dbReference>
<organism evidence="4 5">
    <name type="scientific">Rhizopus stolonifer</name>
    <name type="common">Rhizopus nigricans</name>
    <dbReference type="NCBI Taxonomy" id="4846"/>
    <lineage>
        <taxon>Eukaryota</taxon>
        <taxon>Fungi</taxon>
        <taxon>Fungi incertae sedis</taxon>
        <taxon>Mucoromycota</taxon>
        <taxon>Mucoromycotina</taxon>
        <taxon>Mucoromycetes</taxon>
        <taxon>Mucorales</taxon>
        <taxon>Mucorineae</taxon>
        <taxon>Rhizopodaceae</taxon>
        <taxon>Rhizopus</taxon>
    </lineage>
</organism>
<keyword evidence="5" id="KW-1185">Reference proteome</keyword>
<feature type="domain" description="BCAS3 WD40" evidence="3">
    <location>
        <begin position="307"/>
        <end position="427"/>
    </location>
</feature>
<comment type="caution">
    <text evidence="4">The sequence shown here is derived from an EMBL/GenBank/DDBJ whole genome shotgun (WGS) entry which is preliminary data.</text>
</comment>
<dbReference type="Proteomes" id="UP000253551">
    <property type="component" value="Unassembled WGS sequence"/>
</dbReference>
<evidence type="ECO:0000256" key="1">
    <source>
        <dbReference type="SAM" id="Coils"/>
    </source>
</evidence>
<dbReference type="Gene3D" id="2.130.10.10">
    <property type="entry name" value="YVTN repeat-like/Quinoprotein amine dehydrogenase"/>
    <property type="match status" value="1"/>
</dbReference>
<reference evidence="4 5" key="1">
    <citation type="journal article" date="2018" name="G3 (Bethesda)">
        <title>Phylogenetic and Phylogenomic Definition of Rhizopus Species.</title>
        <authorList>
            <person name="Gryganskyi A.P."/>
            <person name="Golan J."/>
            <person name="Dolatabadi S."/>
            <person name="Mondo S."/>
            <person name="Robb S."/>
            <person name="Idnurm A."/>
            <person name="Muszewska A."/>
            <person name="Steczkiewicz K."/>
            <person name="Masonjones S."/>
            <person name="Liao H.L."/>
            <person name="Gajdeczka M.T."/>
            <person name="Anike F."/>
            <person name="Vuek A."/>
            <person name="Anishchenko I.M."/>
            <person name="Voigt K."/>
            <person name="de Hoog G.S."/>
            <person name="Smith M.E."/>
            <person name="Heitman J."/>
            <person name="Vilgalys R."/>
            <person name="Stajich J.E."/>
        </authorList>
    </citation>
    <scope>NUCLEOTIDE SEQUENCE [LARGE SCALE GENOMIC DNA]</scope>
    <source>
        <strain evidence="4 5">LSU 92-RS-03</strain>
    </source>
</reference>
<dbReference type="PANTHER" id="PTHR13268:SF0">
    <property type="entry name" value="BCAS3 MICROTUBULE ASSOCIATED CELL MIGRATION FACTOR"/>
    <property type="match status" value="1"/>
</dbReference>
<dbReference type="InterPro" id="IPR015943">
    <property type="entry name" value="WD40/YVTN_repeat-like_dom_sf"/>
</dbReference>
<protein>
    <recommendedName>
        <fullName evidence="3">BCAS3 WD40 domain-containing protein</fullName>
    </recommendedName>
</protein>
<dbReference type="InterPro" id="IPR045142">
    <property type="entry name" value="BCAS3-like"/>
</dbReference>
<dbReference type="GO" id="GO:0005737">
    <property type="term" value="C:cytoplasm"/>
    <property type="evidence" value="ECO:0007669"/>
    <property type="project" value="TreeGrafter"/>
</dbReference>
<keyword evidence="1" id="KW-0175">Coiled coil</keyword>
<feature type="compositionally biased region" description="Polar residues" evidence="2">
    <location>
        <begin position="703"/>
        <end position="712"/>
    </location>
</feature>
<dbReference type="SMART" id="SM00320">
    <property type="entry name" value="WD40"/>
    <property type="match status" value="2"/>
</dbReference>
<feature type="region of interest" description="Disordered" evidence="2">
    <location>
        <begin position="703"/>
        <end position="723"/>
    </location>
</feature>
<dbReference type="GO" id="GO:0006914">
    <property type="term" value="P:autophagy"/>
    <property type="evidence" value="ECO:0007669"/>
    <property type="project" value="InterPro"/>
</dbReference>
<dbReference type="GO" id="GO:0042594">
    <property type="term" value="P:response to starvation"/>
    <property type="evidence" value="ECO:0007669"/>
    <property type="project" value="TreeGrafter"/>
</dbReference>
<name>A0A367JWE5_RHIST</name>
<dbReference type="InterPro" id="IPR048382">
    <property type="entry name" value="BCAS3_WD40"/>
</dbReference>
<gene>
    <name evidence="4" type="ORF">CU098_007701</name>
</gene>
<dbReference type="AlphaFoldDB" id="A0A367JWE5"/>
<evidence type="ECO:0000313" key="4">
    <source>
        <dbReference type="EMBL" id="RCH94225.1"/>
    </source>
</evidence>
<dbReference type="OrthoDB" id="25778at2759"/>
<accession>A0A367JWE5</accession>
<feature type="non-terminal residue" evidence="4">
    <location>
        <position position="1"/>
    </location>
</feature>
<proteinExistence type="predicted"/>
<evidence type="ECO:0000259" key="3">
    <source>
        <dbReference type="Pfam" id="PF21034"/>
    </source>
</evidence>
<dbReference type="InterPro" id="IPR036322">
    <property type="entry name" value="WD40_repeat_dom_sf"/>
</dbReference>
<feature type="coiled-coil region" evidence="1">
    <location>
        <begin position="671"/>
        <end position="702"/>
    </location>
</feature>
<dbReference type="SUPFAM" id="SSF50978">
    <property type="entry name" value="WD40 repeat-like"/>
    <property type="match status" value="1"/>
</dbReference>
<dbReference type="Pfam" id="PF21034">
    <property type="entry name" value="BCAS3_WD40"/>
    <property type="match status" value="1"/>
</dbReference>